<evidence type="ECO:0000313" key="11">
    <source>
        <dbReference type="EMBL" id="MCQ1528187.1"/>
    </source>
</evidence>
<feature type="binding site" evidence="10">
    <location>
        <position position="310"/>
    </location>
    <ligand>
        <name>ATP</name>
        <dbReference type="ChEBI" id="CHEBI:30616"/>
    </ligand>
</feature>
<comment type="catalytic activity">
    <reaction evidence="9 10">
        <text>oxaloacetate + ATP = phosphoenolpyruvate + ADP + CO2</text>
        <dbReference type="Rhea" id="RHEA:18617"/>
        <dbReference type="ChEBI" id="CHEBI:16452"/>
        <dbReference type="ChEBI" id="CHEBI:16526"/>
        <dbReference type="ChEBI" id="CHEBI:30616"/>
        <dbReference type="ChEBI" id="CHEBI:58702"/>
        <dbReference type="ChEBI" id="CHEBI:456216"/>
        <dbReference type="EC" id="4.1.1.49"/>
    </reaction>
</comment>
<dbReference type="InterPro" id="IPR008210">
    <property type="entry name" value="PEP_carboxykinase_N"/>
</dbReference>
<reference evidence="11 12" key="1">
    <citation type="submission" date="2021-10" db="EMBL/GenBank/DDBJ databases">
        <title>Lutispora strain m25 sp. nov., a thermophilic, non-spore-forming bacterium isolated from a lab-scale methanogenic bioreactor digesting anaerobic sludge.</title>
        <authorList>
            <person name="El Houari A."/>
            <person name="Mcdonald J."/>
        </authorList>
    </citation>
    <scope>NUCLEOTIDE SEQUENCE [LARGE SCALE GENOMIC DNA]</scope>
    <source>
        <strain evidence="12">m25</strain>
    </source>
</reference>
<evidence type="ECO:0000256" key="1">
    <source>
        <dbReference type="ARBA" id="ARBA00004742"/>
    </source>
</evidence>
<name>A0ABT1NAC3_9FIRM</name>
<dbReference type="NCBIfam" id="TIGR00224">
    <property type="entry name" value="pckA"/>
    <property type="match status" value="1"/>
</dbReference>
<dbReference type="InterPro" id="IPR015994">
    <property type="entry name" value="PEPCK_ATP_CS"/>
</dbReference>
<feature type="binding site" evidence="10">
    <location>
        <position position="189"/>
    </location>
    <ligand>
        <name>substrate</name>
    </ligand>
</feature>
<dbReference type="GO" id="GO:0004612">
    <property type="term" value="F:phosphoenolpyruvate carboxykinase (ATP) activity"/>
    <property type="evidence" value="ECO:0007669"/>
    <property type="project" value="UniProtKB-EC"/>
</dbReference>
<comment type="cofactor">
    <cofactor evidence="10">
        <name>Mn(2+)</name>
        <dbReference type="ChEBI" id="CHEBI:29035"/>
    </cofactor>
    <text evidence="10">Binds 1 Mn(2+) ion per subunit.</text>
</comment>
<keyword evidence="10" id="KW-0464">Manganese</keyword>
<keyword evidence="10" id="KW-0963">Cytoplasm</keyword>
<evidence type="ECO:0000256" key="8">
    <source>
        <dbReference type="ARBA" id="ARBA00023239"/>
    </source>
</evidence>
<evidence type="ECO:0000256" key="9">
    <source>
        <dbReference type="ARBA" id="ARBA00047371"/>
    </source>
</evidence>
<comment type="pathway">
    <text evidence="1 10">Carbohydrate biosynthesis; gluconeogenesis.</text>
</comment>
<evidence type="ECO:0000256" key="3">
    <source>
        <dbReference type="ARBA" id="ARBA00012363"/>
    </source>
</evidence>
<evidence type="ECO:0000313" key="12">
    <source>
        <dbReference type="Proteomes" id="UP001651880"/>
    </source>
</evidence>
<dbReference type="Gene3D" id="3.40.449.10">
    <property type="entry name" value="Phosphoenolpyruvate Carboxykinase, domain 1"/>
    <property type="match status" value="1"/>
</dbReference>
<keyword evidence="5 10" id="KW-0547">Nucleotide-binding</keyword>
<dbReference type="PROSITE" id="PS00532">
    <property type="entry name" value="PEPCK_ATP"/>
    <property type="match status" value="1"/>
</dbReference>
<keyword evidence="6 10" id="KW-0210">Decarboxylase</keyword>
<feature type="binding site" evidence="10">
    <location>
        <position position="189"/>
    </location>
    <ligand>
        <name>Mn(2+)</name>
        <dbReference type="ChEBI" id="CHEBI:29035"/>
    </ligand>
</feature>
<accession>A0ABT1NAC3</accession>
<feature type="binding site" evidence="10">
    <location>
        <position position="310"/>
    </location>
    <ligand>
        <name>substrate</name>
    </ligand>
</feature>
<dbReference type="SUPFAM" id="SSF68923">
    <property type="entry name" value="PEP carboxykinase N-terminal domain"/>
    <property type="match status" value="1"/>
</dbReference>
<dbReference type="CDD" id="cd00484">
    <property type="entry name" value="PEPCK_ATP"/>
    <property type="match status" value="1"/>
</dbReference>
<evidence type="ECO:0000256" key="7">
    <source>
        <dbReference type="ARBA" id="ARBA00022840"/>
    </source>
</evidence>
<dbReference type="SUPFAM" id="SSF53795">
    <property type="entry name" value="PEP carboxykinase-like"/>
    <property type="match status" value="1"/>
</dbReference>
<gene>
    <name evidence="10 11" type="primary">pckA</name>
    <name evidence="11" type="ORF">LJD61_01290</name>
</gene>
<comment type="caution">
    <text evidence="11">The sequence shown here is derived from an EMBL/GenBank/DDBJ whole genome shotgun (WGS) entry which is preliminary data.</text>
</comment>
<dbReference type="Proteomes" id="UP001651880">
    <property type="component" value="Unassembled WGS sequence"/>
</dbReference>
<dbReference type="NCBIfam" id="NF006821">
    <property type="entry name" value="PRK09344.1-3"/>
    <property type="match status" value="1"/>
</dbReference>
<evidence type="ECO:0000256" key="2">
    <source>
        <dbReference type="ARBA" id="ARBA00006052"/>
    </source>
</evidence>
<dbReference type="InterPro" id="IPR013035">
    <property type="entry name" value="PEP_carboxykinase_C"/>
</dbReference>
<comment type="subcellular location">
    <subcellularLocation>
        <location evidence="10">Cytoplasm</location>
    </subcellularLocation>
</comment>
<dbReference type="Gene3D" id="3.90.228.20">
    <property type="match status" value="1"/>
</dbReference>
<dbReference type="EMBL" id="JAJEKE010000001">
    <property type="protein sequence ID" value="MCQ1528187.1"/>
    <property type="molecule type" value="Genomic_DNA"/>
</dbReference>
<feature type="binding site" evidence="10">
    <location>
        <position position="435"/>
    </location>
    <ligand>
        <name>ATP</name>
        <dbReference type="ChEBI" id="CHEBI:30616"/>
    </ligand>
</feature>
<feature type="binding site" evidence="10">
    <location>
        <position position="183"/>
    </location>
    <ligand>
        <name>substrate</name>
    </ligand>
</feature>
<evidence type="ECO:0000256" key="10">
    <source>
        <dbReference type="HAMAP-Rule" id="MF_00453"/>
    </source>
</evidence>
<proteinExistence type="inferred from homology"/>
<dbReference type="Gene3D" id="2.170.8.10">
    <property type="entry name" value="Phosphoenolpyruvate Carboxykinase, domain 2"/>
    <property type="match status" value="1"/>
</dbReference>
<feature type="binding site" evidence="10">
    <location>
        <position position="208"/>
    </location>
    <ligand>
        <name>ATP</name>
        <dbReference type="ChEBI" id="CHEBI:30616"/>
    </ligand>
</feature>
<dbReference type="Pfam" id="PF01293">
    <property type="entry name" value="PEPCK_ATP"/>
    <property type="match status" value="1"/>
</dbReference>
<dbReference type="PANTHER" id="PTHR30031">
    <property type="entry name" value="PHOSPHOENOLPYRUVATE CARBOXYKINASE ATP"/>
    <property type="match status" value="1"/>
</dbReference>
<feature type="binding site" evidence="10">
    <location>
        <position position="273"/>
    </location>
    <ligand>
        <name>ATP</name>
        <dbReference type="ChEBI" id="CHEBI:30616"/>
    </ligand>
</feature>
<feature type="binding site" evidence="10">
    <location>
        <position position="48"/>
    </location>
    <ligand>
        <name>substrate</name>
    </ligand>
</feature>
<comment type="caution">
    <text evidence="10">Lacks conserved residue(s) required for the propagation of feature annotation.</text>
</comment>
<feature type="binding site" evidence="10">
    <location>
        <position position="245"/>
    </location>
    <ligand>
        <name>Mn(2+)</name>
        <dbReference type="ChEBI" id="CHEBI:29035"/>
    </ligand>
</feature>
<keyword evidence="10" id="KW-0479">Metal-binding</keyword>
<keyword evidence="7 10" id="KW-0067">ATP-binding</keyword>
<evidence type="ECO:0000256" key="4">
    <source>
        <dbReference type="ARBA" id="ARBA00022432"/>
    </source>
</evidence>
<comment type="similarity">
    <text evidence="2 10">Belongs to the phosphoenolpyruvate carboxykinase (ATP) family.</text>
</comment>
<evidence type="ECO:0000256" key="5">
    <source>
        <dbReference type="ARBA" id="ARBA00022741"/>
    </source>
</evidence>
<organism evidence="11 12">
    <name type="scientific">Lutispora saccharofermentans</name>
    <dbReference type="NCBI Taxonomy" id="3024236"/>
    <lineage>
        <taxon>Bacteria</taxon>
        <taxon>Bacillati</taxon>
        <taxon>Bacillota</taxon>
        <taxon>Clostridia</taxon>
        <taxon>Lutisporales</taxon>
        <taxon>Lutisporaceae</taxon>
        <taxon>Lutispora</taxon>
    </lineage>
</organism>
<dbReference type="PANTHER" id="PTHR30031:SF0">
    <property type="entry name" value="PHOSPHOENOLPYRUVATE CARBOXYKINASE (ATP)"/>
    <property type="match status" value="1"/>
</dbReference>
<keyword evidence="12" id="KW-1185">Reference proteome</keyword>
<comment type="function">
    <text evidence="10">Involved in the gluconeogenesis. Catalyzes the conversion of oxaloacetate (OAA) to phosphoenolpyruvate (PEP) through direct phosphoryl transfer between the nucleoside triphosphate and OAA.</text>
</comment>
<protein>
    <recommendedName>
        <fullName evidence="3 10">Phosphoenolpyruvate carboxykinase (ATP)</fullName>
        <shortName evidence="10">PCK</shortName>
        <shortName evidence="10">PEP carboxykinase</shortName>
        <shortName evidence="10">PEPCK</shortName>
        <ecNumber evidence="3 10">4.1.1.49</ecNumber>
    </recommendedName>
</protein>
<dbReference type="InterPro" id="IPR001272">
    <property type="entry name" value="PEP_carboxykinase_ATP"/>
</dbReference>
<feature type="binding site" evidence="10">
    <location>
        <begin position="224"/>
        <end position="232"/>
    </location>
    <ligand>
        <name>ATP</name>
        <dbReference type="ChEBI" id="CHEBI:30616"/>
    </ligand>
</feature>
<dbReference type="NCBIfam" id="NF006820">
    <property type="entry name" value="PRK09344.1-2"/>
    <property type="match status" value="1"/>
</dbReference>
<dbReference type="PIRSF" id="PIRSF006294">
    <property type="entry name" value="PEP_crbxkin"/>
    <property type="match status" value="1"/>
</dbReference>
<feature type="binding site" evidence="10">
    <location>
        <position position="208"/>
    </location>
    <ligand>
        <name>Mn(2+)</name>
        <dbReference type="ChEBI" id="CHEBI:29035"/>
    </ligand>
</feature>
<keyword evidence="8 10" id="KW-0456">Lyase</keyword>
<dbReference type="HAMAP" id="MF_00453">
    <property type="entry name" value="PEPCK_ATP"/>
    <property type="match status" value="1"/>
</dbReference>
<evidence type="ECO:0000256" key="6">
    <source>
        <dbReference type="ARBA" id="ARBA00022793"/>
    </source>
</evidence>
<sequence>MDAEEIQCSKIHYNLPIKELIGIAVEKEDGYIAKNGALCINTGKYTGRSPNDRFIVDSPSVHHHINWNKANMPMTMENFDRLCSKILDYIKEKEIYVFDGFAGADKDYRMPVRVINEFAYQNLFSQQMLIKAKEGELSDFKPEFTIIVVPDFKADPQVDGTNSEVFIVLNFDKKMVLIGGTKYCGEIKKSVFTVMNYLLPFKGVLPMHCSANVGQDGEVTLFFGLSGTGKTTLSADHDRRLIGDDEHGWTDKGVFNFEGGCYAKCINLSQENEPQIWNAIREGALLENVVIDSATGEPDYDDGRHTENTRAAFPVEHIDNSILEGVGGIPKTIIFLTADATGVLPPISKLTKEQAMYHFMSGYTSKLAGTERGIVDPKATFSTCFGSPFMLLRPQVYAKLLGEKIDKYDVKVFLVNTGWASGSYGIGSRMKLKYTRSMVRAAMNGQLDGVDYYIDPIFGLAIPKECPNVPNIVLNPPNTWYSIDEYYRKANNLAESFKSNFKQFKDVPEDILDAEPEKMPEDYIV</sequence>
<dbReference type="RefSeq" id="WP_255226006.1">
    <property type="nucleotide sequence ID" value="NZ_JAJEKE010000001.1"/>
</dbReference>
<keyword evidence="4 10" id="KW-0312">Gluconeogenesis</keyword>
<feature type="binding site" evidence="10">
    <location>
        <position position="189"/>
    </location>
    <ligand>
        <name>ATP</name>
        <dbReference type="ChEBI" id="CHEBI:30616"/>
    </ligand>
</feature>
<dbReference type="EC" id="4.1.1.49" evidence="3 10"/>